<dbReference type="RefSeq" id="WP_261403823.1">
    <property type="nucleotide sequence ID" value="NZ_CP081869.1"/>
</dbReference>
<feature type="domain" description="Cysteine protease StiP N-terminal" evidence="1">
    <location>
        <begin position="15"/>
        <end position="255"/>
    </location>
</feature>
<evidence type="ECO:0000313" key="3">
    <source>
        <dbReference type="EMBL" id="QZO00651.1"/>
    </source>
</evidence>
<dbReference type="Proteomes" id="UP000825701">
    <property type="component" value="Chromosome"/>
</dbReference>
<dbReference type="KEGG" id="cmet:K6K41_02750"/>
<dbReference type="GO" id="GO:0006508">
    <property type="term" value="P:proteolysis"/>
    <property type="evidence" value="ECO:0007669"/>
    <property type="project" value="UniProtKB-KW"/>
</dbReference>
<evidence type="ECO:0000313" key="4">
    <source>
        <dbReference type="Proteomes" id="UP000825701"/>
    </source>
</evidence>
<organism evidence="3 4">
    <name type="scientific">Chenggangzhangella methanolivorans</name>
    <dbReference type="NCBI Taxonomy" id="1437009"/>
    <lineage>
        <taxon>Bacteria</taxon>
        <taxon>Pseudomonadati</taxon>
        <taxon>Pseudomonadota</taxon>
        <taxon>Alphaproteobacteria</taxon>
        <taxon>Hyphomicrobiales</taxon>
        <taxon>Methylopilaceae</taxon>
        <taxon>Chenggangzhangella</taxon>
    </lineage>
</organism>
<protein>
    <submittedName>
        <fullName evidence="3">Cysteine protease StiP family protein</fullName>
    </submittedName>
</protein>
<proteinExistence type="predicted"/>
<dbReference type="InterPro" id="IPR011215">
    <property type="entry name" value="StiP_N"/>
</dbReference>
<reference evidence="3" key="1">
    <citation type="submission" date="2021-08" db="EMBL/GenBank/DDBJ databases">
        <authorList>
            <person name="Zhang H."/>
            <person name="Xu M."/>
            <person name="Yu Z."/>
            <person name="Yang L."/>
            <person name="Cai Y."/>
        </authorList>
    </citation>
    <scope>NUCLEOTIDE SEQUENCE</scope>
    <source>
        <strain evidence="3">CHL1</strain>
    </source>
</reference>
<dbReference type="InterPro" id="IPR048336">
    <property type="entry name" value="StiP-like"/>
</dbReference>
<keyword evidence="3" id="KW-0645">Protease</keyword>
<feature type="domain" description="PELOTA RNA-binding" evidence="2">
    <location>
        <begin position="283"/>
        <end position="361"/>
    </location>
</feature>
<dbReference type="Pfam" id="PF11202">
    <property type="entry name" value="StiP"/>
    <property type="match status" value="1"/>
</dbReference>
<dbReference type="Pfam" id="PF15608">
    <property type="entry name" value="PELOTA_1"/>
    <property type="match status" value="1"/>
</dbReference>
<keyword evidence="4" id="KW-1185">Reference proteome</keyword>
<gene>
    <name evidence="3" type="ORF">K6K41_02750</name>
</gene>
<dbReference type="InterPro" id="IPR028157">
    <property type="entry name" value="PELOTA_dom"/>
</dbReference>
<sequence>MATLAQSVEITHFSGSYAAEDVELLLQPTNVAPTDVATKEKLIQTGKRHYSEMISEERAPDPAYVGVYEKALDAGSKRMANDLARLAQALSREIAGDITLVSLVRAGLPVGVVLKRALKALGRDVAHYGVSIIRDRGIDEQAMRHITARRDPAGVVFVDGWTGKGAIIGELEKSLAGSDVLPRLVVVADPCGRAWLSASGDDWLIPSGILGATVSGLVSRSILNDEIIASGGFHGCLDLVSLSRHDVSRAFVDQIWAQMGLRLLHAEAAVWTDADRARHSAVAQATVGRIVADYSVSNLNRVKPGIAEATRAVLRRMPERVFISDPFDPDLAALVYLATDRGVRLETLHGGIAPYRAVTLIGKAS</sequence>
<dbReference type="PIRSF" id="PIRSF020979">
    <property type="entry name" value="UCP020979"/>
    <property type="match status" value="1"/>
</dbReference>
<accession>A0A9E6RFY4</accession>
<dbReference type="AlphaFoldDB" id="A0A9E6RFY4"/>
<dbReference type="EMBL" id="CP081869">
    <property type="protein sequence ID" value="QZO00651.1"/>
    <property type="molecule type" value="Genomic_DNA"/>
</dbReference>
<evidence type="ECO:0000259" key="1">
    <source>
        <dbReference type="Pfam" id="PF11202"/>
    </source>
</evidence>
<dbReference type="GO" id="GO:0008233">
    <property type="term" value="F:peptidase activity"/>
    <property type="evidence" value="ECO:0007669"/>
    <property type="project" value="UniProtKB-KW"/>
</dbReference>
<name>A0A9E6RFY4_9HYPH</name>
<evidence type="ECO:0000259" key="2">
    <source>
        <dbReference type="Pfam" id="PF15608"/>
    </source>
</evidence>
<keyword evidence="3" id="KW-0378">Hydrolase</keyword>